<dbReference type="InParanoid" id="K3WDD7"/>
<feature type="transmembrane region" description="Helical" evidence="6">
    <location>
        <begin position="402"/>
        <end position="429"/>
    </location>
</feature>
<feature type="transmembrane region" description="Helical" evidence="6">
    <location>
        <begin position="470"/>
        <end position="491"/>
    </location>
</feature>
<dbReference type="EnsemblProtists" id="PYU1_T002978">
    <property type="protein sequence ID" value="PYU1_T002978"/>
    <property type="gene ID" value="PYU1_G002975"/>
</dbReference>
<feature type="transmembrane region" description="Helical" evidence="6">
    <location>
        <begin position="205"/>
        <end position="225"/>
    </location>
</feature>
<keyword evidence="4 6" id="KW-1133">Transmembrane helix</keyword>
<dbReference type="InterPro" id="IPR039309">
    <property type="entry name" value="BT1"/>
</dbReference>
<dbReference type="Proteomes" id="UP000019132">
    <property type="component" value="Unassembled WGS sequence"/>
</dbReference>
<feature type="transmembrane region" description="Helical" evidence="6">
    <location>
        <begin position="436"/>
        <end position="458"/>
    </location>
</feature>
<proteinExistence type="predicted"/>
<keyword evidence="2" id="KW-0813">Transport</keyword>
<evidence type="ECO:0000256" key="5">
    <source>
        <dbReference type="ARBA" id="ARBA00023136"/>
    </source>
</evidence>
<dbReference type="EMBL" id="GL376628">
    <property type="status" value="NOT_ANNOTATED_CDS"/>
    <property type="molecule type" value="Genomic_DNA"/>
</dbReference>
<dbReference type="eggNOG" id="ENOG502RWV5">
    <property type="taxonomic scope" value="Eukaryota"/>
</dbReference>
<dbReference type="PANTHER" id="PTHR31585">
    <property type="entry name" value="FOLATE-BIOPTERIN TRANSPORTER 1, CHLOROPLASTIC"/>
    <property type="match status" value="1"/>
</dbReference>
<evidence type="ECO:0000256" key="1">
    <source>
        <dbReference type="ARBA" id="ARBA00004141"/>
    </source>
</evidence>
<evidence type="ECO:0000313" key="7">
    <source>
        <dbReference type="EnsemblProtists" id="PYU1_T002978"/>
    </source>
</evidence>
<feature type="transmembrane region" description="Helical" evidence="6">
    <location>
        <begin position="338"/>
        <end position="355"/>
    </location>
</feature>
<dbReference type="PANTHER" id="PTHR31585:SF5">
    <property type="entry name" value="RNA-BINDING S4 DOMAIN-CONTAINING PROTEIN"/>
    <property type="match status" value="1"/>
</dbReference>
<evidence type="ECO:0008006" key="9">
    <source>
        <dbReference type="Google" id="ProtNLM"/>
    </source>
</evidence>
<protein>
    <recommendedName>
        <fullName evidence="9">Major facilitator superfamily associated domain-containing protein</fullName>
    </recommendedName>
</protein>
<feature type="transmembrane region" description="Helical" evidence="6">
    <location>
        <begin position="376"/>
        <end position="396"/>
    </location>
</feature>
<feature type="transmembrane region" description="Helical" evidence="6">
    <location>
        <begin position="62"/>
        <end position="81"/>
    </location>
</feature>
<dbReference type="VEuPathDB" id="FungiDB:PYU1_G002975"/>
<evidence type="ECO:0000256" key="4">
    <source>
        <dbReference type="ARBA" id="ARBA00022989"/>
    </source>
</evidence>
<keyword evidence="8" id="KW-1185">Reference proteome</keyword>
<dbReference type="HOGENOM" id="CLU_018801_7_1_1"/>
<evidence type="ECO:0000256" key="2">
    <source>
        <dbReference type="ARBA" id="ARBA00022448"/>
    </source>
</evidence>
<reference evidence="7" key="3">
    <citation type="submission" date="2015-02" db="UniProtKB">
        <authorList>
            <consortium name="EnsemblProtists"/>
        </authorList>
    </citation>
    <scope>IDENTIFICATION</scope>
    <source>
        <strain evidence="7">DAOM BR144</strain>
    </source>
</reference>
<name>K3WDD7_GLOUD</name>
<dbReference type="GO" id="GO:0016020">
    <property type="term" value="C:membrane"/>
    <property type="evidence" value="ECO:0007669"/>
    <property type="project" value="UniProtKB-SubCell"/>
</dbReference>
<evidence type="ECO:0000256" key="6">
    <source>
        <dbReference type="SAM" id="Phobius"/>
    </source>
</evidence>
<evidence type="ECO:0000313" key="8">
    <source>
        <dbReference type="Proteomes" id="UP000019132"/>
    </source>
</evidence>
<sequence length="580" mass="62801">MTVPPPPAELITTQSSVVTLSDSINNTSGTTMWDRARGRQTVNSSDFVFSIDGDGRGPRNDAILDSAFFLLTPGFAESAFFNVHLYGSLRKGGPATLLSTKYAGYVISAVVSGYMDASIKYILLRLAPALLGLTETAARDLEALLNLRWVVVLLCGVVSDSFAPFGYRRNSYIIGAWILLSLLWGLLFVLFQSSQHAFGSDVPPPAVAVSLIAGAALMLVIATCATDIRVIELSQQETLHWRGQVLATYQSLRIGAQAGVHALILAAFSASSSSSESRIELTLPVSVDLFVLHLAIFALVPIAFLLHNAHEEMLASSAAVSSFSQTCQRFWQSMQQKAIWHFVAFNCLLFFFVLLDASHLRTAISIWTDESTTMQLLCSLASCTAFVATLLVWGRYGINANWVLLVGIVLVSWCLVFCSSSTLIVLGILRFPWVNMIVGTFQSGLRALLLLSAFVPVIELASNGSEGTTFGILSSFQSIATFLGAQALAAVENHSLRFSVEELQSSSSSIQVTLFYAVLAVTGAKLLSALALLFCPQQKLDAQQHRIYGGYGRTALLAFAFAYAVGVPVVAYFQYVRFAR</sequence>
<accession>K3WDD7</accession>
<reference evidence="8" key="1">
    <citation type="journal article" date="2010" name="Genome Biol.">
        <title>Genome sequence of the necrotrophic plant pathogen Pythium ultimum reveals original pathogenicity mechanisms and effector repertoire.</title>
        <authorList>
            <person name="Levesque C.A."/>
            <person name="Brouwer H."/>
            <person name="Cano L."/>
            <person name="Hamilton J.P."/>
            <person name="Holt C."/>
            <person name="Huitema E."/>
            <person name="Raffaele S."/>
            <person name="Robideau G.P."/>
            <person name="Thines M."/>
            <person name="Win J."/>
            <person name="Zerillo M.M."/>
            <person name="Beakes G.W."/>
            <person name="Boore J.L."/>
            <person name="Busam D."/>
            <person name="Dumas B."/>
            <person name="Ferriera S."/>
            <person name="Fuerstenberg S.I."/>
            <person name="Gachon C.M."/>
            <person name="Gaulin E."/>
            <person name="Govers F."/>
            <person name="Grenville-Briggs L."/>
            <person name="Horner N."/>
            <person name="Hostetler J."/>
            <person name="Jiang R.H."/>
            <person name="Johnson J."/>
            <person name="Krajaejun T."/>
            <person name="Lin H."/>
            <person name="Meijer H.J."/>
            <person name="Moore B."/>
            <person name="Morris P."/>
            <person name="Phuntmart V."/>
            <person name="Puiu D."/>
            <person name="Shetty J."/>
            <person name="Stajich J.E."/>
            <person name="Tripathy S."/>
            <person name="Wawra S."/>
            <person name="van West P."/>
            <person name="Whitty B.R."/>
            <person name="Coutinho P.M."/>
            <person name="Henrissat B."/>
            <person name="Martin F."/>
            <person name="Thomas P.D."/>
            <person name="Tyler B.M."/>
            <person name="De Vries R.P."/>
            <person name="Kamoun S."/>
            <person name="Yandell M."/>
            <person name="Tisserat N."/>
            <person name="Buell C.R."/>
        </authorList>
    </citation>
    <scope>NUCLEOTIDE SEQUENCE</scope>
    <source>
        <strain evidence="8">DAOM:BR144</strain>
    </source>
</reference>
<feature type="transmembrane region" description="Helical" evidence="6">
    <location>
        <begin position="512"/>
        <end position="534"/>
    </location>
</feature>
<reference evidence="8" key="2">
    <citation type="submission" date="2010-04" db="EMBL/GenBank/DDBJ databases">
        <authorList>
            <person name="Buell R."/>
            <person name="Hamilton J."/>
            <person name="Hostetler J."/>
        </authorList>
    </citation>
    <scope>NUCLEOTIDE SEQUENCE [LARGE SCALE GENOMIC DNA]</scope>
    <source>
        <strain evidence="8">DAOM:BR144</strain>
    </source>
</reference>
<feature type="transmembrane region" description="Helical" evidence="6">
    <location>
        <begin position="143"/>
        <end position="165"/>
    </location>
</feature>
<feature type="transmembrane region" description="Helical" evidence="6">
    <location>
        <begin position="281"/>
        <end position="306"/>
    </location>
</feature>
<feature type="transmembrane region" description="Helical" evidence="6">
    <location>
        <begin position="554"/>
        <end position="575"/>
    </location>
</feature>
<dbReference type="AlphaFoldDB" id="K3WDD7"/>
<evidence type="ECO:0000256" key="3">
    <source>
        <dbReference type="ARBA" id="ARBA00022692"/>
    </source>
</evidence>
<feature type="transmembrane region" description="Helical" evidence="6">
    <location>
        <begin position="102"/>
        <end position="123"/>
    </location>
</feature>
<keyword evidence="5 6" id="KW-0472">Membrane</keyword>
<comment type="subcellular location">
    <subcellularLocation>
        <location evidence="1">Membrane</location>
        <topology evidence="1">Multi-pass membrane protein</topology>
    </subcellularLocation>
</comment>
<keyword evidence="3 6" id="KW-0812">Transmembrane</keyword>
<organism evidence="7 8">
    <name type="scientific">Globisporangium ultimum (strain ATCC 200006 / CBS 805.95 / DAOM BR144)</name>
    <name type="common">Pythium ultimum</name>
    <dbReference type="NCBI Taxonomy" id="431595"/>
    <lineage>
        <taxon>Eukaryota</taxon>
        <taxon>Sar</taxon>
        <taxon>Stramenopiles</taxon>
        <taxon>Oomycota</taxon>
        <taxon>Peronosporomycetes</taxon>
        <taxon>Pythiales</taxon>
        <taxon>Pythiaceae</taxon>
        <taxon>Globisporangium</taxon>
    </lineage>
</organism>
<feature type="transmembrane region" description="Helical" evidence="6">
    <location>
        <begin position="172"/>
        <end position="193"/>
    </location>
</feature>